<feature type="coiled-coil region" evidence="1">
    <location>
        <begin position="114"/>
        <end position="148"/>
    </location>
</feature>
<dbReference type="AlphaFoldDB" id="A0A4Q8M4G6"/>
<dbReference type="Proteomes" id="UP000294164">
    <property type="component" value="Unassembled WGS sequence"/>
</dbReference>
<evidence type="ECO:0000313" key="3">
    <source>
        <dbReference type="Proteomes" id="UP000294164"/>
    </source>
</evidence>
<organism evidence="2 3">
    <name type="scientific">Pseudoxanthomonas winnipegensis</name>
    <dbReference type="NCBI Taxonomy" id="2480810"/>
    <lineage>
        <taxon>Bacteria</taxon>
        <taxon>Pseudomonadati</taxon>
        <taxon>Pseudomonadota</taxon>
        <taxon>Gammaproteobacteria</taxon>
        <taxon>Lysobacterales</taxon>
        <taxon>Lysobacteraceae</taxon>
        <taxon>Pseudoxanthomonas</taxon>
    </lineage>
</organism>
<dbReference type="RefSeq" id="WP_130534704.1">
    <property type="nucleotide sequence ID" value="NZ_SHMG01000006.1"/>
</dbReference>
<protein>
    <submittedName>
        <fullName evidence="2">Uncharacterized protein</fullName>
    </submittedName>
</protein>
<reference evidence="2 3" key="1">
    <citation type="submission" date="2019-02" db="EMBL/GenBank/DDBJ databases">
        <title>WGS of Pseudoxanthomonas species novum from clinical isolates.</title>
        <authorList>
            <person name="Bernier A.-M."/>
            <person name="Bernard K."/>
            <person name="Vachon A."/>
        </authorList>
    </citation>
    <scope>NUCLEOTIDE SEQUENCE [LARGE SCALE GENOMIC DNA]</scope>
    <source>
        <strain evidence="2 3">NML130969</strain>
    </source>
</reference>
<name>A0A4Q8M4G6_9GAMM</name>
<proteinExistence type="predicted"/>
<dbReference type="EMBL" id="SHMG01000006">
    <property type="protein sequence ID" value="TAA41545.1"/>
    <property type="molecule type" value="Genomic_DNA"/>
</dbReference>
<evidence type="ECO:0000313" key="2">
    <source>
        <dbReference type="EMBL" id="TAA41545.1"/>
    </source>
</evidence>
<accession>A0A4Q8M4G6</accession>
<keyword evidence="1" id="KW-0175">Coiled coil</keyword>
<comment type="caution">
    <text evidence="2">The sequence shown here is derived from an EMBL/GenBank/DDBJ whole genome shotgun (WGS) entry which is preliminary data.</text>
</comment>
<sequence length="256" mass="28731">MQNKITKTTTSDLIQVSLPFAFKDSFKATFKTAKWDGVRKTWNIKNSAVSANKLDAWIKEVDGSGVIDALNAVDEEAIDQKTIEAIQADLIQIRSGLQASSASAEQRQKTLDLLSVLREELAAERKKRDDAQTTAKQQKADIEKALGELVDMPAMRRAYAIMRRTHHTAGANSRTDFNAAQSTLVDFYNMLNKYGFHSETLDKITDANFNRPDRDGLERHPFEKIFEDLIGDGEKIMRIALKPAIDEAEAAQPRKM</sequence>
<gene>
    <name evidence="2" type="ORF">EA655_11425</name>
</gene>
<evidence type="ECO:0000256" key="1">
    <source>
        <dbReference type="SAM" id="Coils"/>
    </source>
</evidence>